<reference evidence="2" key="1">
    <citation type="journal article" date="2020" name="bioRxiv">
        <title>Chromosome-level reference genome of the European wasp spider Argiope bruennichi: a resource for studies on range expansion and evolutionary adaptation.</title>
        <authorList>
            <person name="Sheffer M.M."/>
            <person name="Hoppe A."/>
            <person name="Krehenwinkel H."/>
            <person name="Uhl G."/>
            <person name="Kuss A.W."/>
            <person name="Jensen L."/>
            <person name="Jensen C."/>
            <person name="Gillespie R.G."/>
            <person name="Hoff K.J."/>
            <person name="Prost S."/>
        </authorList>
    </citation>
    <scope>NUCLEOTIDE SEQUENCE</scope>
</reference>
<accession>A0A8T0FGS5</accession>
<evidence type="ECO:0000313" key="2">
    <source>
        <dbReference type="EMBL" id="KAF8790191.1"/>
    </source>
</evidence>
<dbReference type="Proteomes" id="UP000807504">
    <property type="component" value="Unassembled WGS sequence"/>
</dbReference>
<proteinExistence type="predicted"/>
<organism evidence="2 3">
    <name type="scientific">Argiope bruennichi</name>
    <name type="common">Wasp spider</name>
    <name type="synonym">Aranea bruennichi</name>
    <dbReference type="NCBI Taxonomy" id="94029"/>
    <lineage>
        <taxon>Eukaryota</taxon>
        <taxon>Metazoa</taxon>
        <taxon>Ecdysozoa</taxon>
        <taxon>Arthropoda</taxon>
        <taxon>Chelicerata</taxon>
        <taxon>Arachnida</taxon>
        <taxon>Araneae</taxon>
        <taxon>Araneomorphae</taxon>
        <taxon>Entelegynae</taxon>
        <taxon>Araneoidea</taxon>
        <taxon>Araneidae</taxon>
        <taxon>Argiope</taxon>
    </lineage>
</organism>
<evidence type="ECO:0000313" key="3">
    <source>
        <dbReference type="Proteomes" id="UP000807504"/>
    </source>
</evidence>
<dbReference type="EMBL" id="JABXBU010000011">
    <property type="protein sequence ID" value="KAF8790191.1"/>
    <property type="molecule type" value="Genomic_DNA"/>
</dbReference>
<protein>
    <submittedName>
        <fullName evidence="2">Uncharacterized protein</fullName>
    </submittedName>
</protein>
<feature type="region of interest" description="Disordered" evidence="1">
    <location>
        <begin position="1"/>
        <end position="21"/>
    </location>
</feature>
<feature type="compositionally biased region" description="Basic and acidic residues" evidence="1">
    <location>
        <begin position="1"/>
        <end position="10"/>
    </location>
</feature>
<name>A0A8T0FGS5_ARGBR</name>
<dbReference type="AlphaFoldDB" id="A0A8T0FGS5"/>
<reference evidence="2" key="2">
    <citation type="submission" date="2020-06" db="EMBL/GenBank/DDBJ databases">
        <authorList>
            <person name="Sheffer M."/>
        </authorList>
    </citation>
    <scope>NUCLEOTIDE SEQUENCE</scope>
</reference>
<gene>
    <name evidence="2" type="ORF">HNY73_005252</name>
</gene>
<evidence type="ECO:0000256" key="1">
    <source>
        <dbReference type="SAM" id="MobiDB-lite"/>
    </source>
</evidence>
<comment type="caution">
    <text evidence="2">The sequence shown here is derived from an EMBL/GenBank/DDBJ whole genome shotgun (WGS) entry which is preliminary data.</text>
</comment>
<keyword evidence="3" id="KW-1185">Reference proteome</keyword>
<sequence length="148" mass="17022">MAERDIRQNLEGEENAPLPEEQLAVPDILANISQMGNNPIRARQQHLQDYRGRNILRARRLLPGPKFLAPNVIGENERESLSRHDEFCRSLKRGKNVRVGQQHGRDMQFLNNPRMDFRQCNDPAQPQEINVPEMTLGESGETALKKFL</sequence>